<proteinExistence type="predicted"/>
<reference evidence="4" key="1">
    <citation type="submission" date="2019-04" db="EMBL/GenBank/DDBJ databases">
        <title>Nocardioides xinjiangensis sp. nov.</title>
        <authorList>
            <person name="Liu S."/>
        </authorList>
    </citation>
    <scope>NUCLEOTIDE SEQUENCE [LARGE SCALE GENOMIC DNA]</scope>
    <source>
        <strain evidence="4">18</strain>
    </source>
</reference>
<dbReference type="EMBL" id="STGY01000066">
    <property type="protein sequence ID" value="THV39445.1"/>
    <property type="molecule type" value="Genomic_DNA"/>
</dbReference>
<keyword evidence="2" id="KW-0472">Membrane</keyword>
<evidence type="ECO:0000313" key="3">
    <source>
        <dbReference type="EMBL" id="THV39445.1"/>
    </source>
</evidence>
<keyword evidence="2" id="KW-1133">Transmembrane helix</keyword>
<evidence type="ECO:0000256" key="1">
    <source>
        <dbReference type="SAM" id="MobiDB-lite"/>
    </source>
</evidence>
<dbReference type="OrthoDB" id="5193416at2"/>
<evidence type="ECO:0000313" key="4">
    <source>
        <dbReference type="Proteomes" id="UP000308760"/>
    </source>
</evidence>
<sequence>MTFQELLIMFGAPILVVVAVFAVIFLRHPRPQSRYRPGEPYSFKPVWFIARDGAVGAPASHASGELESAESGEAFAGGPKGGAHGKW</sequence>
<keyword evidence="2" id="KW-0812">Transmembrane</keyword>
<evidence type="ECO:0000256" key="2">
    <source>
        <dbReference type="SAM" id="Phobius"/>
    </source>
</evidence>
<dbReference type="RefSeq" id="WP_136535863.1">
    <property type="nucleotide sequence ID" value="NZ_STGY01000066.1"/>
</dbReference>
<accession>A0A4S8Q9N2</accession>
<name>A0A4S8Q9N2_9ACTN</name>
<feature type="compositionally biased region" description="Gly residues" evidence="1">
    <location>
        <begin position="78"/>
        <end position="87"/>
    </location>
</feature>
<reference evidence="3 4" key="2">
    <citation type="submission" date="2019-05" db="EMBL/GenBank/DDBJ databases">
        <title>Glycomyces buryatensis sp. nov.</title>
        <authorList>
            <person name="Nikitina E."/>
        </authorList>
    </citation>
    <scope>NUCLEOTIDE SEQUENCE [LARGE SCALE GENOMIC DNA]</scope>
    <source>
        <strain evidence="3 4">18</strain>
    </source>
</reference>
<feature type="region of interest" description="Disordered" evidence="1">
    <location>
        <begin position="58"/>
        <end position="87"/>
    </location>
</feature>
<gene>
    <name evidence="3" type="ORF">FAB82_17660</name>
</gene>
<feature type="transmembrane region" description="Helical" evidence="2">
    <location>
        <begin position="6"/>
        <end position="26"/>
    </location>
</feature>
<organism evidence="3 4">
    <name type="scientific">Glycomyces buryatensis</name>
    <dbReference type="NCBI Taxonomy" id="2570927"/>
    <lineage>
        <taxon>Bacteria</taxon>
        <taxon>Bacillati</taxon>
        <taxon>Actinomycetota</taxon>
        <taxon>Actinomycetes</taxon>
        <taxon>Glycomycetales</taxon>
        <taxon>Glycomycetaceae</taxon>
        <taxon>Glycomyces</taxon>
    </lineage>
</organism>
<feature type="compositionally biased region" description="Low complexity" evidence="1">
    <location>
        <begin position="59"/>
        <end position="77"/>
    </location>
</feature>
<comment type="caution">
    <text evidence="3">The sequence shown here is derived from an EMBL/GenBank/DDBJ whole genome shotgun (WGS) entry which is preliminary data.</text>
</comment>
<keyword evidence="4" id="KW-1185">Reference proteome</keyword>
<dbReference type="AlphaFoldDB" id="A0A4S8Q9N2"/>
<dbReference type="Proteomes" id="UP000308760">
    <property type="component" value="Unassembled WGS sequence"/>
</dbReference>
<protein>
    <submittedName>
        <fullName evidence="3">Uncharacterized protein</fullName>
    </submittedName>
</protein>